<dbReference type="RefSeq" id="WP_369611131.1">
    <property type="nucleotide sequence ID" value="NZ_AP031322.1"/>
</dbReference>
<evidence type="ECO:0000256" key="1">
    <source>
        <dbReference type="SAM" id="Phobius"/>
    </source>
</evidence>
<evidence type="ECO:0000313" key="2">
    <source>
        <dbReference type="EMBL" id="BFH72944.1"/>
    </source>
</evidence>
<dbReference type="KEGG" id="sjv:SJAV_08880"/>
<keyword evidence="1" id="KW-1133">Transmembrane helix</keyword>
<dbReference type="EMBL" id="AP031322">
    <property type="protein sequence ID" value="BFH72944.1"/>
    <property type="molecule type" value="Genomic_DNA"/>
</dbReference>
<sequence>MPSEVVSEMMLIVLVIIVGTVILGFSFAYLLPQIAFSNAQNQASNLASSSSVSVGPLLLSSSGNSGSLVVELFNPAYNGTLYVYAFVTPSYEESSAGIITPTSPSSFSVYFPNGSTAPSYSVSTIYETNGKILYGSGLTVYKVTFNTPITIVVNNVNKNDIVIIWFIVNEGGYYFRIGYTYTGVPTT</sequence>
<keyword evidence="1" id="KW-0472">Membrane</keyword>
<dbReference type="GeneID" id="92353820"/>
<protein>
    <submittedName>
        <fullName evidence="2">Uncharacterized protein</fullName>
    </submittedName>
</protein>
<organism evidence="2">
    <name type="scientific">Sulfurisphaera javensis</name>
    <dbReference type="NCBI Taxonomy" id="2049879"/>
    <lineage>
        <taxon>Archaea</taxon>
        <taxon>Thermoproteota</taxon>
        <taxon>Thermoprotei</taxon>
        <taxon>Sulfolobales</taxon>
        <taxon>Sulfolobaceae</taxon>
        <taxon>Sulfurisphaera</taxon>
    </lineage>
</organism>
<name>A0AAT9GQI8_9CREN</name>
<dbReference type="AlphaFoldDB" id="A0AAT9GQI8"/>
<keyword evidence="1" id="KW-0812">Transmembrane</keyword>
<proteinExistence type="predicted"/>
<gene>
    <name evidence="2" type="ORF">SJAV_08880</name>
</gene>
<accession>A0AAT9GQI8</accession>
<feature type="transmembrane region" description="Helical" evidence="1">
    <location>
        <begin position="12"/>
        <end position="31"/>
    </location>
</feature>
<reference evidence="2" key="1">
    <citation type="submission" date="2024-03" db="EMBL/GenBank/DDBJ databases">
        <title>Complete genome sequence of Sulfurisphaera javensis strain KD-1.</title>
        <authorList>
            <person name="Sakai H."/>
            <person name="Nur N."/>
            <person name="Suwanto A."/>
            <person name="Kurosawa N."/>
        </authorList>
    </citation>
    <scope>NUCLEOTIDE SEQUENCE</scope>
    <source>
        <strain evidence="2">KD-1</strain>
    </source>
</reference>